<dbReference type="EC" id="4.1.1.65" evidence="3"/>
<evidence type="ECO:0000256" key="10">
    <source>
        <dbReference type="ARBA" id="ARBA00023317"/>
    </source>
</evidence>
<organism evidence="12 13">
    <name type="scientific">Saitoella complicata (strain BCRC 22490 / CBS 7301 / JCM 7358 / NBRC 10748 / NRRL Y-17804)</name>
    <dbReference type="NCBI Taxonomy" id="698492"/>
    <lineage>
        <taxon>Eukaryota</taxon>
        <taxon>Fungi</taxon>
        <taxon>Dikarya</taxon>
        <taxon>Ascomycota</taxon>
        <taxon>Taphrinomycotina</taxon>
        <taxon>Taphrinomycotina incertae sedis</taxon>
        <taxon>Saitoella</taxon>
    </lineage>
</organism>
<evidence type="ECO:0000256" key="11">
    <source>
        <dbReference type="ARBA" id="ARBA00024326"/>
    </source>
</evidence>
<proteinExistence type="predicted"/>
<reference evidence="12 13" key="1">
    <citation type="journal article" date="2011" name="J. Gen. Appl. Microbiol.">
        <title>Draft genome sequencing of the enigmatic yeast Saitoella complicata.</title>
        <authorList>
            <person name="Nishida H."/>
            <person name="Hamamoto M."/>
            <person name="Sugiyama J."/>
        </authorList>
    </citation>
    <scope>NUCLEOTIDE SEQUENCE [LARGE SCALE GENOMIC DNA]</scope>
    <source>
        <strain evidence="12 13">NRRL Y-17804</strain>
    </source>
</reference>
<name>A0A0E9NE16_SAICN</name>
<evidence type="ECO:0000256" key="9">
    <source>
        <dbReference type="ARBA" id="ARBA00023264"/>
    </source>
</evidence>
<dbReference type="GO" id="GO:0006646">
    <property type="term" value="P:phosphatidylethanolamine biosynthetic process"/>
    <property type="evidence" value="ECO:0007669"/>
    <property type="project" value="UniProtKB-UniPathway"/>
</dbReference>
<comment type="caution">
    <text evidence="12">The sequence shown here is derived from an EMBL/GenBank/DDBJ whole genome shotgun (WGS) entry which is preliminary data.</text>
</comment>
<dbReference type="Pfam" id="PF02666">
    <property type="entry name" value="PS_Dcarbxylase"/>
    <property type="match status" value="1"/>
</dbReference>
<evidence type="ECO:0000256" key="5">
    <source>
        <dbReference type="ARBA" id="ARBA00022793"/>
    </source>
</evidence>
<evidence type="ECO:0000256" key="1">
    <source>
        <dbReference type="ARBA" id="ARBA00001928"/>
    </source>
</evidence>
<reference evidence="12 13" key="2">
    <citation type="journal article" date="2014" name="J. Gen. Appl. Microbiol.">
        <title>The early diverging ascomycetous budding yeast Saitoella complicata has three histone deacetylases belonging to the Clr6, Hos2, and Rpd3 lineages.</title>
        <authorList>
            <person name="Nishida H."/>
            <person name="Matsumoto T."/>
            <person name="Kondo S."/>
            <person name="Hamamoto M."/>
            <person name="Yoshikawa H."/>
        </authorList>
    </citation>
    <scope>NUCLEOTIDE SEQUENCE [LARGE SCALE GENOMIC DNA]</scope>
    <source>
        <strain evidence="12 13">NRRL Y-17804</strain>
    </source>
</reference>
<keyword evidence="8" id="KW-0456">Lyase</keyword>
<dbReference type="UniPathway" id="UPA00558"/>
<dbReference type="PANTHER" id="PTHR10067:SF11">
    <property type="entry name" value="PHOSPHATIDYLSERINE DECARBOXYLASE"/>
    <property type="match status" value="1"/>
</dbReference>
<gene>
    <name evidence="12" type="ORF">G7K_2276-t1</name>
</gene>
<keyword evidence="9" id="KW-1208">Phospholipid metabolism</keyword>
<keyword evidence="4" id="KW-0444">Lipid biosynthesis</keyword>
<keyword evidence="13" id="KW-1185">Reference proteome</keyword>
<dbReference type="EMBL" id="BACD03000012">
    <property type="protein sequence ID" value="GAO48089.1"/>
    <property type="molecule type" value="Genomic_DNA"/>
</dbReference>
<evidence type="ECO:0000256" key="6">
    <source>
        <dbReference type="ARBA" id="ARBA00023098"/>
    </source>
</evidence>
<evidence type="ECO:0000256" key="2">
    <source>
        <dbReference type="ARBA" id="ARBA00005189"/>
    </source>
</evidence>
<evidence type="ECO:0000256" key="4">
    <source>
        <dbReference type="ARBA" id="ARBA00022516"/>
    </source>
</evidence>
<keyword evidence="10" id="KW-0670">Pyruvate</keyword>
<dbReference type="PANTHER" id="PTHR10067">
    <property type="entry name" value="PHOSPHATIDYLSERINE DECARBOXYLASE"/>
    <property type="match status" value="1"/>
</dbReference>
<sequence>MFNSIAIDRPRTQLPRIIAILYNPTIPTHLNGSLINHPPTMAALISYAHSLADKGLESLNLLEKRQVGWMTKNRKTGIYLREQQHLTKKLKLLVLFSKPVEWIDTTWAGRYYLHEKNDEQKIKEEKAKSKEEIKGFIDYFEINMGDYEPSDPAAYDTFQAFFTRHHRPGARPIAASDNDSVAVCVADSRVVVYDTVTQTKKLWIKGRNFSISNLLNDPTLAEPWSNGSVASFRLSPQDYHRYHSPVSGTVKWWKELDGEYYDVDPICLQSDIDILTANARSAMCIDSPAFGLVLFVAIGAVDVGTVKLNPKFMTEGASVRKGDEVGIFEFGGSSIIVAFEGGRVAFDEDLREVSLEKVMMDVEPIHYPSSHLPSPSPTKALPVLQATHKKSIYV</sequence>
<evidence type="ECO:0000256" key="3">
    <source>
        <dbReference type="ARBA" id="ARBA00012243"/>
    </source>
</evidence>
<dbReference type="Proteomes" id="UP000033140">
    <property type="component" value="Unassembled WGS sequence"/>
</dbReference>
<dbReference type="OMA" id="KREWSIF"/>
<dbReference type="AlphaFoldDB" id="A0A0E9NE16"/>
<keyword evidence="6" id="KW-0443">Lipid metabolism</keyword>
<dbReference type="GO" id="GO:0004609">
    <property type="term" value="F:phosphatidylserine decarboxylase activity"/>
    <property type="evidence" value="ECO:0007669"/>
    <property type="project" value="UniProtKB-EC"/>
</dbReference>
<dbReference type="InterPro" id="IPR033177">
    <property type="entry name" value="PSD-B"/>
</dbReference>
<evidence type="ECO:0000313" key="13">
    <source>
        <dbReference type="Proteomes" id="UP000033140"/>
    </source>
</evidence>
<keyword evidence="5" id="KW-0210">Decarboxylase</keyword>
<dbReference type="InterPro" id="IPR003817">
    <property type="entry name" value="PS_Dcarbxylase"/>
</dbReference>
<protein>
    <recommendedName>
        <fullName evidence="3">phosphatidylserine decarboxylase</fullName>
        <ecNumber evidence="3">4.1.1.65</ecNumber>
    </recommendedName>
</protein>
<evidence type="ECO:0000256" key="7">
    <source>
        <dbReference type="ARBA" id="ARBA00023209"/>
    </source>
</evidence>
<dbReference type="STRING" id="698492.A0A0E9NE16"/>
<evidence type="ECO:0000256" key="8">
    <source>
        <dbReference type="ARBA" id="ARBA00023239"/>
    </source>
</evidence>
<evidence type="ECO:0000313" key="12">
    <source>
        <dbReference type="EMBL" id="GAO48089.1"/>
    </source>
</evidence>
<comment type="pathway">
    <text evidence="2">Lipid metabolism.</text>
</comment>
<keyword evidence="7" id="KW-0594">Phospholipid biosynthesis</keyword>
<accession>A0A0E9NE16</accession>
<reference evidence="12 13" key="3">
    <citation type="journal article" date="2015" name="Genome Announc.">
        <title>Draft Genome Sequence of the Archiascomycetous Yeast Saitoella complicata.</title>
        <authorList>
            <person name="Yamauchi K."/>
            <person name="Kondo S."/>
            <person name="Hamamoto M."/>
            <person name="Takahashi Y."/>
            <person name="Ogura Y."/>
            <person name="Hayashi T."/>
            <person name="Nishida H."/>
        </authorList>
    </citation>
    <scope>NUCLEOTIDE SEQUENCE [LARGE SCALE GENOMIC DNA]</scope>
    <source>
        <strain evidence="12 13">NRRL Y-17804</strain>
    </source>
</reference>
<comment type="pathway">
    <text evidence="11">Phospholipid metabolism; phosphatidylethanolamine biosynthesis.</text>
</comment>
<comment type="cofactor">
    <cofactor evidence="1">
        <name>pyruvate</name>
        <dbReference type="ChEBI" id="CHEBI:15361"/>
    </cofactor>
</comment>
<dbReference type="NCBIfam" id="TIGR00163">
    <property type="entry name" value="PS_decarb"/>
    <property type="match status" value="1"/>
</dbReference>